<comment type="caution">
    <text evidence="1">The sequence shown here is derived from an EMBL/GenBank/DDBJ whole genome shotgun (WGS) entry which is preliminary data.</text>
</comment>
<reference evidence="2" key="1">
    <citation type="journal article" date="2014" name="Sci. Data">
        <title>Genomes of diverse isolates of the marine cyanobacterium Prochlorococcus.</title>
        <authorList>
            <person name="Biller S."/>
            <person name="Berube P."/>
            <person name="Thompson J."/>
            <person name="Kelly L."/>
            <person name="Roggensack S."/>
            <person name="Awad L."/>
            <person name="Roache-Johnson K."/>
            <person name="Ding H."/>
            <person name="Giovannoni S.J."/>
            <person name="Moore L.R."/>
            <person name="Chisholm S.W."/>
        </authorList>
    </citation>
    <scope>NUCLEOTIDE SEQUENCE [LARGE SCALE GENOMIC DNA]</scope>
</reference>
<dbReference type="AlphaFoldDB" id="A0A0A2BCL5"/>
<evidence type="ECO:0000313" key="2">
    <source>
        <dbReference type="Proteomes" id="UP000030481"/>
    </source>
</evidence>
<sequence length="40" mass="4918">MLIFLEDYLIKLILKNQNYCFFGFFLEEYYFLLKGKTVAK</sequence>
<name>A0A0A2BCL5_PROMR</name>
<evidence type="ECO:0000313" key="1">
    <source>
        <dbReference type="EMBL" id="KGG10384.1"/>
    </source>
</evidence>
<dbReference type="Proteomes" id="UP000030481">
    <property type="component" value="Unassembled WGS sequence"/>
</dbReference>
<dbReference type="EMBL" id="JNAR01000004">
    <property type="protein sequence ID" value="KGG10384.1"/>
    <property type="molecule type" value="Genomic_DNA"/>
</dbReference>
<proteinExistence type="predicted"/>
<protein>
    <submittedName>
        <fullName evidence="1">Uncharacterized protein</fullName>
    </submittedName>
</protein>
<accession>A0A0A2BCL5</accession>
<organism evidence="1 2">
    <name type="scientific">Prochlorococcus marinus str. MIT 9401</name>
    <dbReference type="NCBI Taxonomy" id="167551"/>
    <lineage>
        <taxon>Bacteria</taxon>
        <taxon>Bacillati</taxon>
        <taxon>Cyanobacteriota</taxon>
        <taxon>Cyanophyceae</taxon>
        <taxon>Synechococcales</taxon>
        <taxon>Prochlorococcaceae</taxon>
        <taxon>Prochlorococcus</taxon>
    </lineage>
</organism>
<gene>
    <name evidence="1" type="ORF">EV01_0287</name>
</gene>